<proteinExistence type="inferred from homology"/>
<dbReference type="RefSeq" id="WP_329774733.1">
    <property type="nucleotide sequence ID" value="NZ_JAYDYW010000005.1"/>
</dbReference>
<dbReference type="PANTHER" id="PTHR30486">
    <property type="entry name" value="TWITCHING MOTILITY PROTEIN PILT"/>
    <property type="match status" value="1"/>
</dbReference>
<comment type="similarity">
    <text evidence="1">Belongs to the GSP E family.</text>
</comment>
<keyword evidence="4" id="KW-1185">Reference proteome</keyword>
<dbReference type="EMBL" id="JAYDYW010000005">
    <property type="protein sequence ID" value="MEE1673426.1"/>
    <property type="molecule type" value="Genomic_DNA"/>
</dbReference>
<reference evidence="4" key="1">
    <citation type="submission" date="2023-07" db="EMBL/GenBank/DDBJ databases">
        <title>Draft genome sequence of Agarivorans aestuarii strain ZMCS4, a CAZymes producing bacteria isolated from the marine brown algae Clodostephus spongiosus.</title>
        <authorList>
            <person name="Lorente B."/>
            <person name="Cabral C."/>
            <person name="Frias J."/>
            <person name="Faria J."/>
            <person name="Toubarro D."/>
        </authorList>
    </citation>
    <scope>NUCLEOTIDE SEQUENCE [LARGE SCALE GENOMIC DNA]</scope>
    <source>
        <strain evidence="4">ZMCS4</strain>
    </source>
</reference>
<evidence type="ECO:0000256" key="1">
    <source>
        <dbReference type="ARBA" id="ARBA00006611"/>
    </source>
</evidence>
<dbReference type="InterPro" id="IPR050921">
    <property type="entry name" value="T4SS_GSP_E_ATPase"/>
</dbReference>
<evidence type="ECO:0000313" key="3">
    <source>
        <dbReference type="EMBL" id="MEE1673426.1"/>
    </source>
</evidence>
<evidence type="ECO:0000259" key="2">
    <source>
        <dbReference type="Pfam" id="PF00437"/>
    </source>
</evidence>
<accession>A0ABU7G281</accession>
<dbReference type="Pfam" id="PF00437">
    <property type="entry name" value="T2SSE"/>
    <property type="match status" value="1"/>
</dbReference>
<evidence type="ECO:0000313" key="4">
    <source>
        <dbReference type="Proteomes" id="UP001310248"/>
    </source>
</evidence>
<dbReference type="Proteomes" id="UP001310248">
    <property type="component" value="Unassembled WGS sequence"/>
</dbReference>
<dbReference type="CDD" id="cd01131">
    <property type="entry name" value="PilT"/>
    <property type="match status" value="1"/>
</dbReference>
<name>A0ABU7G281_9ALTE</name>
<reference evidence="3 4" key="2">
    <citation type="submission" date="2023-12" db="EMBL/GenBank/DDBJ databases">
        <authorList>
            <consortium name="Cladostephus spongiosus"/>
            <person name="Lorente B."/>
            <person name="Cabral C."/>
            <person name="Frias J."/>
            <person name="Faria J."/>
            <person name="Toubarro D."/>
        </authorList>
    </citation>
    <scope>NUCLEOTIDE SEQUENCE [LARGE SCALE GENOMIC DNA]</scope>
    <source>
        <strain evidence="3 4">ZMCS4</strain>
    </source>
</reference>
<gene>
    <name evidence="3" type="ORF">SNR37_002849</name>
</gene>
<dbReference type="InterPro" id="IPR006321">
    <property type="entry name" value="PilT/PilU"/>
</dbReference>
<dbReference type="Gene3D" id="3.30.450.90">
    <property type="match status" value="1"/>
</dbReference>
<dbReference type="InterPro" id="IPR027417">
    <property type="entry name" value="P-loop_NTPase"/>
</dbReference>
<dbReference type="InterPro" id="IPR001482">
    <property type="entry name" value="T2SS/T4SS_dom"/>
</dbReference>
<organism evidence="3 4">
    <name type="scientific">Agarivorans aestuarii</name>
    <dbReference type="NCBI Taxonomy" id="1563703"/>
    <lineage>
        <taxon>Bacteria</taxon>
        <taxon>Pseudomonadati</taxon>
        <taxon>Pseudomonadota</taxon>
        <taxon>Gammaproteobacteria</taxon>
        <taxon>Alteromonadales</taxon>
        <taxon>Alteromonadaceae</taxon>
        <taxon>Agarivorans</taxon>
    </lineage>
</organism>
<dbReference type="SUPFAM" id="SSF52540">
    <property type="entry name" value="P-loop containing nucleoside triphosphate hydrolases"/>
    <property type="match status" value="1"/>
</dbReference>
<sequence length="372" mass="41601">MLLDELLSDMSDRKASDLYLSVGVPPSAKVSGRLTPLTEQKLMPEQVMDMLADIRTEAQLEAFVTGREANFAIARQGLGRYRVSAFYQREQPSMVIRRIETDIPSFEQLQLPQILKEVGMSKRGLILFVGATGAGKSTTQASMIDYRNHNSSGHILTIEDPVEFMHKHAGCIVNQREVGIDTPSFDEALKNSLRQAPDVILIGEIRTRETMEFALQFSETGHLCMATLHANNANQALDRIMHLVPEERHRQLCFDLSFNLRAIVAQQLVPTKDGNGRRGVFEILLNTPLAADLIRKGDMHKLKELMSKSREQGMLTFDQSLFELYESGVIGYTEAIAHADSPNDLRLMIKLHGTEKSNNLDSGMLDGVTVDF</sequence>
<protein>
    <submittedName>
        <fullName evidence="3">PilT/PilU family type 4a pilus ATPase</fullName>
    </submittedName>
</protein>
<dbReference type="PANTHER" id="PTHR30486:SF12">
    <property type="entry name" value="TYPE IV PILUS ATPASE PILU"/>
    <property type="match status" value="1"/>
</dbReference>
<comment type="caution">
    <text evidence="3">The sequence shown here is derived from an EMBL/GenBank/DDBJ whole genome shotgun (WGS) entry which is preliminary data.</text>
</comment>
<feature type="domain" description="Bacterial type II secretion system protein E" evidence="2">
    <location>
        <begin position="107"/>
        <end position="277"/>
    </location>
</feature>
<dbReference type="Gene3D" id="3.40.50.300">
    <property type="entry name" value="P-loop containing nucleotide triphosphate hydrolases"/>
    <property type="match status" value="1"/>
</dbReference>
<dbReference type="NCBIfam" id="TIGR01420">
    <property type="entry name" value="pilT_fam"/>
    <property type="match status" value="1"/>
</dbReference>